<evidence type="ECO:0000313" key="2">
    <source>
        <dbReference type="EMBL" id="MDG3005935.1"/>
    </source>
</evidence>
<comment type="caution">
    <text evidence="2">The sequence shown here is derived from an EMBL/GenBank/DDBJ whole genome shotgun (WGS) entry which is preliminary data.</text>
</comment>
<dbReference type="Proteomes" id="UP001216907">
    <property type="component" value="Unassembled WGS sequence"/>
</dbReference>
<name>A0ABT6FEX7_9BACT</name>
<proteinExistence type="predicted"/>
<accession>A0ABT6FEX7</accession>
<evidence type="ECO:0000313" key="3">
    <source>
        <dbReference type="Proteomes" id="UP001216907"/>
    </source>
</evidence>
<dbReference type="RefSeq" id="WP_277862249.1">
    <property type="nucleotide sequence ID" value="NZ_JARRAG010000002.1"/>
</dbReference>
<gene>
    <name evidence="2" type="ORF">PZE19_19310</name>
</gene>
<dbReference type="EMBL" id="JARRAG010000002">
    <property type="protein sequence ID" value="MDG3005935.1"/>
    <property type="molecule type" value="Genomic_DNA"/>
</dbReference>
<protein>
    <submittedName>
        <fullName evidence="2">Uncharacterized protein</fullName>
    </submittedName>
</protein>
<sequence length="476" mass="50652">MIVLTRREARRLRAVLRRRTLGLARNGPAPPVTLQAAPTGGLLVRLHFDHLAVECLLEGDGRADGSVMIPMEALADFEGRDESPVTLESPSPGRSTAHWDDRGVPQSREYAVPDVAKQAFPEVPADLVERPPGLLEALSEAAQTAGERSARHALDCILLRGSTSEVIATDGRQVLVQGGFGLPWDDDLLVRAVPLFASKALPRDAPVAIGRTGSHVVLRAGAWTLHPAIQADARFPHVEHAVPDPGSASTRLAIDPGDAAFLAAAIDRLPGGDDPHAPATLDCNGRVAVRARASGGGPTTELVLARSRCAGEPVRLHTNREYLARALRLGFDEVRLFGPDAPALCRDGLRSFAWQPLSKESAIGPSDDAVVVEPAGADRTEKRRSAPLTCEPAPAPVPEPAPEGSAGVASALQEAEALHRALADARSRTGRLIAALRRDRRRSRLVASTLRSIKEPRLHEIAGGSPGSTDQLIHRF</sequence>
<feature type="region of interest" description="Disordered" evidence="1">
    <location>
        <begin position="79"/>
        <end position="103"/>
    </location>
</feature>
<keyword evidence="3" id="KW-1185">Reference proteome</keyword>
<feature type="region of interest" description="Disordered" evidence="1">
    <location>
        <begin position="376"/>
        <end position="405"/>
    </location>
</feature>
<reference evidence="2 3" key="1">
    <citation type="submission" date="2023-03" db="EMBL/GenBank/DDBJ databases">
        <title>Paludisphaera mucosa sp. nov. a novel planctomycete from northern fen.</title>
        <authorList>
            <person name="Ivanova A."/>
        </authorList>
    </citation>
    <scope>NUCLEOTIDE SEQUENCE [LARGE SCALE GENOMIC DNA]</scope>
    <source>
        <strain evidence="2 3">Pla2</strain>
    </source>
</reference>
<organism evidence="2 3">
    <name type="scientific">Paludisphaera mucosa</name>
    <dbReference type="NCBI Taxonomy" id="3030827"/>
    <lineage>
        <taxon>Bacteria</taxon>
        <taxon>Pseudomonadati</taxon>
        <taxon>Planctomycetota</taxon>
        <taxon>Planctomycetia</taxon>
        <taxon>Isosphaerales</taxon>
        <taxon>Isosphaeraceae</taxon>
        <taxon>Paludisphaera</taxon>
    </lineage>
</organism>
<evidence type="ECO:0000256" key="1">
    <source>
        <dbReference type="SAM" id="MobiDB-lite"/>
    </source>
</evidence>